<protein>
    <submittedName>
        <fullName evidence="5">YafY family transcriptional regulator</fullName>
    </submittedName>
</protein>
<accession>A0ABT2K1S5</accession>
<evidence type="ECO:0000256" key="3">
    <source>
        <dbReference type="ARBA" id="ARBA00023163"/>
    </source>
</evidence>
<gene>
    <name evidence="5" type="ORF">LHJ74_30130</name>
</gene>
<dbReference type="Pfam" id="PF08279">
    <property type="entry name" value="HTH_11"/>
    <property type="match status" value="1"/>
</dbReference>
<dbReference type="RefSeq" id="WP_260221424.1">
    <property type="nucleotide sequence ID" value="NZ_JAJAGO010000018.1"/>
</dbReference>
<dbReference type="EMBL" id="JAJAGO010000018">
    <property type="protein sequence ID" value="MCT2594117.1"/>
    <property type="molecule type" value="Genomic_DNA"/>
</dbReference>
<dbReference type="InterPro" id="IPR026881">
    <property type="entry name" value="WYL_dom"/>
</dbReference>
<dbReference type="Proteomes" id="UP001156389">
    <property type="component" value="Unassembled WGS sequence"/>
</dbReference>
<dbReference type="InterPro" id="IPR028349">
    <property type="entry name" value="PafC-like"/>
</dbReference>
<dbReference type="PROSITE" id="PS51000">
    <property type="entry name" value="HTH_DEOR_2"/>
    <property type="match status" value="1"/>
</dbReference>
<keyword evidence="6" id="KW-1185">Reference proteome</keyword>
<dbReference type="SUPFAM" id="SSF46785">
    <property type="entry name" value="Winged helix' DNA-binding domain"/>
    <property type="match status" value="1"/>
</dbReference>
<feature type="domain" description="HTH deoR-type" evidence="4">
    <location>
        <begin position="4"/>
        <end position="63"/>
    </location>
</feature>
<evidence type="ECO:0000256" key="2">
    <source>
        <dbReference type="ARBA" id="ARBA00023125"/>
    </source>
</evidence>
<sequence length="323" mass="35066">MSDTPGRLLRLLSLLQTGRERTGTELSQLLGVSPRTVRRDIDRLRELGYPVDATIGALGGYRLAAGTAMPPLLLDDDEAVAIAVGLHTAAHGGVTGIEETSLRALAKLEQVLPARLRRRVRALQDTTVPLYGVLTTGGPAPETDPAVLSVLAAACRHGERLRCSYAARDGAVSRRHTEPHRLVSADQRWYLVAYDLDRDDWRTFRADRVFDPRPTGVRAQARTLPAEDAAAFVTASIVGPRARHRAVVTLRTTLEDAAARLPPGTGVLEADGPDRCLLRTGGDALDWLAYRLALLGVPFEVHEPQALVDHLRTVGTRMLDAAR</sequence>
<dbReference type="PROSITE" id="PS00894">
    <property type="entry name" value="HTH_DEOR_1"/>
    <property type="match status" value="1"/>
</dbReference>
<evidence type="ECO:0000313" key="6">
    <source>
        <dbReference type="Proteomes" id="UP001156389"/>
    </source>
</evidence>
<dbReference type="PIRSF" id="PIRSF016838">
    <property type="entry name" value="PafC"/>
    <property type="match status" value="1"/>
</dbReference>
<dbReference type="InterPro" id="IPR018356">
    <property type="entry name" value="Tscrpt_reg_HTH_DeoR_CS"/>
</dbReference>
<evidence type="ECO:0000313" key="5">
    <source>
        <dbReference type="EMBL" id="MCT2594117.1"/>
    </source>
</evidence>
<keyword evidence="3" id="KW-0804">Transcription</keyword>
<dbReference type="Pfam" id="PF25583">
    <property type="entry name" value="WCX"/>
    <property type="match status" value="1"/>
</dbReference>
<name>A0ABT2K1S5_9ACTN</name>
<dbReference type="Gene3D" id="1.10.10.10">
    <property type="entry name" value="Winged helix-like DNA-binding domain superfamily/Winged helix DNA-binding domain"/>
    <property type="match status" value="1"/>
</dbReference>
<evidence type="ECO:0000256" key="1">
    <source>
        <dbReference type="ARBA" id="ARBA00023015"/>
    </source>
</evidence>
<reference evidence="5 6" key="1">
    <citation type="submission" date="2021-10" db="EMBL/GenBank/DDBJ databases">
        <title>Streptomyces gossypii sp. nov., isolated from soil collected from cotton field.</title>
        <authorList>
            <person name="Ge X."/>
            <person name="Chen X."/>
            <person name="Liu W."/>
        </authorList>
    </citation>
    <scope>NUCLEOTIDE SEQUENCE [LARGE SCALE GENOMIC DNA]</scope>
    <source>
        <strain evidence="5 6">N2-109</strain>
    </source>
</reference>
<dbReference type="InterPro" id="IPR013196">
    <property type="entry name" value="HTH_11"/>
</dbReference>
<dbReference type="PROSITE" id="PS52050">
    <property type="entry name" value="WYL"/>
    <property type="match status" value="1"/>
</dbReference>
<dbReference type="InterPro" id="IPR036390">
    <property type="entry name" value="WH_DNA-bd_sf"/>
</dbReference>
<dbReference type="PANTHER" id="PTHR34580">
    <property type="match status" value="1"/>
</dbReference>
<keyword evidence="1" id="KW-0805">Transcription regulation</keyword>
<comment type="caution">
    <text evidence="5">The sequence shown here is derived from an EMBL/GenBank/DDBJ whole genome shotgun (WGS) entry which is preliminary data.</text>
</comment>
<dbReference type="InterPro" id="IPR051534">
    <property type="entry name" value="CBASS_pafABC_assoc_protein"/>
</dbReference>
<dbReference type="PANTHER" id="PTHR34580:SF3">
    <property type="entry name" value="PROTEIN PAFB"/>
    <property type="match status" value="1"/>
</dbReference>
<dbReference type="InterPro" id="IPR036388">
    <property type="entry name" value="WH-like_DNA-bd_sf"/>
</dbReference>
<dbReference type="InterPro" id="IPR057727">
    <property type="entry name" value="WCX_dom"/>
</dbReference>
<proteinExistence type="predicted"/>
<organism evidence="5 6">
    <name type="scientific">Streptomyces gossypii</name>
    <dbReference type="NCBI Taxonomy" id="2883101"/>
    <lineage>
        <taxon>Bacteria</taxon>
        <taxon>Bacillati</taxon>
        <taxon>Actinomycetota</taxon>
        <taxon>Actinomycetes</taxon>
        <taxon>Kitasatosporales</taxon>
        <taxon>Streptomycetaceae</taxon>
        <taxon>Streptomyces</taxon>
    </lineage>
</organism>
<dbReference type="InterPro" id="IPR001034">
    <property type="entry name" value="DeoR_HTH"/>
</dbReference>
<keyword evidence="2" id="KW-0238">DNA-binding</keyword>
<dbReference type="Pfam" id="PF13280">
    <property type="entry name" value="WYL"/>
    <property type="match status" value="1"/>
</dbReference>
<evidence type="ECO:0000259" key="4">
    <source>
        <dbReference type="PROSITE" id="PS51000"/>
    </source>
</evidence>